<protein>
    <submittedName>
        <fullName evidence="2">Uncharacterized protein</fullName>
    </submittedName>
</protein>
<dbReference type="PANTHER" id="PTHR37685">
    <property type="entry name" value="GEO11136P1-RELATED"/>
    <property type="match status" value="1"/>
</dbReference>
<evidence type="ECO:0000256" key="1">
    <source>
        <dbReference type="SAM" id="SignalP"/>
    </source>
</evidence>
<dbReference type="AlphaFoldDB" id="A0A8D8LJ08"/>
<dbReference type="Pfam" id="PF15868">
    <property type="entry name" value="MBF2"/>
    <property type="match status" value="1"/>
</dbReference>
<reference evidence="2" key="1">
    <citation type="submission" date="2021-05" db="EMBL/GenBank/DDBJ databases">
        <authorList>
            <person name="Alioto T."/>
            <person name="Alioto T."/>
            <person name="Gomez Garrido J."/>
        </authorList>
    </citation>
    <scope>NUCLEOTIDE SEQUENCE</scope>
</reference>
<dbReference type="EMBL" id="HBUF01002805">
    <property type="protein sequence ID" value="CAG6606271.1"/>
    <property type="molecule type" value="Transcribed_RNA"/>
</dbReference>
<accession>A0A8D8LJ08</accession>
<feature type="signal peptide" evidence="1">
    <location>
        <begin position="1"/>
        <end position="20"/>
    </location>
</feature>
<dbReference type="EMBL" id="HBUF01002803">
    <property type="protein sequence ID" value="CAG6606267.1"/>
    <property type="molecule type" value="Transcribed_RNA"/>
</dbReference>
<evidence type="ECO:0000313" key="2">
    <source>
        <dbReference type="EMBL" id="CAG6606267.1"/>
    </source>
</evidence>
<dbReference type="InterPro" id="IPR031734">
    <property type="entry name" value="MBF2"/>
</dbReference>
<organism evidence="2">
    <name type="scientific">Cacopsylla melanoneura</name>
    <dbReference type="NCBI Taxonomy" id="428564"/>
    <lineage>
        <taxon>Eukaryota</taxon>
        <taxon>Metazoa</taxon>
        <taxon>Ecdysozoa</taxon>
        <taxon>Arthropoda</taxon>
        <taxon>Hexapoda</taxon>
        <taxon>Insecta</taxon>
        <taxon>Pterygota</taxon>
        <taxon>Neoptera</taxon>
        <taxon>Paraneoptera</taxon>
        <taxon>Hemiptera</taxon>
        <taxon>Sternorrhyncha</taxon>
        <taxon>Psylloidea</taxon>
        <taxon>Psyllidae</taxon>
        <taxon>Psyllinae</taxon>
        <taxon>Cacopsylla</taxon>
    </lineage>
</organism>
<dbReference type="EMBL" id="HBUF01002802">
    <property type="protein sequence ID" value="CAG6606265.1"/>
    <property type="molecule type" value="Transcribed_RNA"/>
</dbReference>
<name>A0A8D8LJ08_9HEMI</name>
<keyword evidence="1" id="KW-0732">Signal</keyword>
<feature type="chain" id="PRO_5036261343" evidence="1">
    <location>
        <begin position="21"/>
        <end position="195"/>
    </location>
</feature>
<dbReference type="EMBL" id="HBUF01002804">
    <property type="protein sequence ID" value="CAG6606269.1"/>
    <property type="molecule type" value="Transcribed_RNA"/>
</dbReference>
<sequence length="195" mass="22522">MIPVCVCFLALLITSTTVEAGIPLHLRRSNEKDSLNSGEEILTSNERLDLIRSKNDDAQNHKENLASYEDGEDFMGFKDQDLAAPGWWWDDEGSHNLTQGQKIYQDILLSSQYIYKSYRFLRIVEATVYHHPPQGRDQYYINYIQATDQHSDFSEAGYARIVKDGVGHTNVTLHLQSKRNQDLKFLVQIWGHRSF</sequence>
<proteinExistence type="predicted"/>
<dbReference type="PANTHER" id="PTHR37685:SF1">
    <property type="entry name" value="GEO11136P1-RELATED"/>
    <property type="match status" value="1"/>
</dbReference>